<keyword evidence="1" id="KW-1133">Transmembrane helix</keyword>
<keyword evidence="3" id="KW-1185">Reference proteome</keyword>
<name>A0AAW1LCN6_SAPOF</name>
<dbReference type="AlphaFoldDB" id="A0AAW1LCN6"/>
<organism evidence="2 3">
    <name type="scientific">Saponaria officinalis</name>
    <name type="common">Common soapwort</name>
    <name type="synonym">Lychnis saponaria</name>
    <dbReference type="NCBI Taxonomy" id="3572"/>
    <lineage>
        <taxon>Eukaryota</taxon>
        <taxon>Viridiplantae</taxon>
        <taxon>Streptophyta</taxon>
        <taxon>Embryophyta</taxon>
        <taxon>Tracheophyta</taxon>
        <taxon>Spermatophyta</taxon>
        <taxon>Magnoliopsida</taxon>
        <taxon>eudicotyledons</taxon>
        <taxon>Gunneridae</taxon>
        <taxon>Pentapetalae</taxon>
        <taxon>Caryophyllales</taxon>
        <taxon>Caryophyllaceae</taxon>
        <taxon>Caryophylleae</taxon>
        <taxon>Saponaria</taxon>
    </lineage>
</organism>
<feature type="transmembrane region" description="Helical" evidence="1">
    <location>
        <begin position="7"/>
        <end position="30"/>
    </location>
</feature>
<sequence>MCCPGKVCMLCTCLILVVIAIGLVFGFGVFKNGFHKLKHTMDLDHHNGRPFIAYNAPSPYFH</sequence>
<gene>
    <name evidence="2" type="ORF">RND81_04G050700</name>
</gene>
<dbReference type="EMBL" id="JBDFQZ010000004">
    <property type="protein sequence ID" value="KAK9733197.1"/>
    <property type="molecule type" value="Genomic_DNA"/>
</dbReference>
<keyword evidence="1" id="KW-0472">Membrane</keyword>
<accession>A0AAW1LCN6</accession>
<keyword evidence="1" id="KW-0812">Transmembrane</keyword>
<dbReference type="PANTHER" id="PTHR36753">
    <property type="entry name" value="TRANSMEMBRANE PROTEIN"/>
    <property type="match status" value="1"/>
</dbReference>
<evidence type="ECO:0000313" key="3">
    <source>
        <dbReference type="Proteomes" id="UP001443914"/>
    </source>
</evidence>
<comment type="caution">
    <text evidence="2">The sequence shown here is derived from an EMBL/GenBank/DDBJ whole genome shotgun (WGS) entry which is preliminary data.</text>
</comment>
<proteinExistence type="predicted"/>
<protein>
    <submittedName>
        <fullName evidence="2">Uncharacterized protein</fullName>
    </submittedName>
</protein>
<evidence type="ECO:0000313" key="2">
    <source>
        <dbReference type="EMBL" id="KAK9733197.1"/>
    </source>
</evidence>
<dbReference type="Proteomes" id="UP001443914">
    <property type="component" value="Unassembled WGS sequence"/>
</dbReference>
<evidence type="ECO:0000256" key="1">
    <source>
        <dbReference type="SAM" id="Phobius"/>
    </source>
</evidence>
<reference evidence="2" key="1">
    <citation type="submission" date="2024-03" db="EMBL/GenBank/DDBJ databases">
        <title>WGS assembly of Saponaria officinalis var. Norfolk2.</title>
        <authorList>
            <person name="Jenkins J."/>
            <person name="Shu S."/>
            <person name="Grimwood J."/>
            <person name="Barry K."/>
            <person name="Goodstein D."/>
            <person name="Schmutz J."/>
            <person name="Leebens-Mack J."/>
            <person name="Osbourn A."/>
        </authorList>
    </citation>
    <scope>NUCLEOTIDE SEQUENCE [LARGE SCALE GENOMIC DNA]</scope>
    <source>
        <strain evidence="2">JIC</strain>
    </source>
</reference>
<dbReference type="PANTHER" id="PTHR36753:SF2">
    <property type="entry name" value="TRANSMEMBRANE PROTEIN"/>
    <property type="match status" value="1"/>
</dbReference>